<proteinExistence type="predicted"/>
<sequence length="372" mass="41719">MVKHKFTKGKFYTSLSLSLLLTLSIPIISRAVGDETSSPEKNLFYMEVINYTMPFVKSVALNEDEVAEYNYSIKNKLLQFVGLDVGNPLSIVERELGFINAMNSEETQHETKTSFFINPFKLSESTINKNTENPNTNNSNNQNVNPPNINIAQVYNPKIKKTLNSAKPEVLIYHSHTTESYKPYKENMYEDNTNMNAVGDVIANDLEKNYGIATIHDKTYNNIGNFYHSYENSGALVDKYLNKYKDFKLIIDLHRDGLPDNTAASVFETNLNKTNLARYMIVIGTGNKNKSSNIAVAKKVSSISQSLFPGLIRPGNGGADYGIHYYESARFNQHKSGNAILIELGAQNNTLDEAKASGLYLSRIIAEYINSK</sequence>
<dbReference type="InterPro" id="IPR010897">
    <property type="entry name" value="Spore_II_P"/>
</dbReference>
<dbReference type="Proteomes" id="UP000632377">
    <property type="component" value="Unassembled WGS sequence"/>
</dbReference>
<keyword evidence="4" id="KW-1185">Reference proteome</keyword>
<organism evidence="3 4">
    <name type="scientific">Clostridium rhizosphaerae</name>
    <dbReference type="NCBI Taxonomy" id="2803861"/>
    <lineage>
        <taxon>Bacteria</taxon>
        <taxon>Bacillati</taxon>
        <taxon>Bacillota</taxon>
        <taxon>Clostridia</taxon>
        <taxon>Eubacteriales</taxon>
        <taxon>Clostridiaceae</taxon>
        <taxon>Clostridium</taxon>
    </lineage>
</organism>
<protein>
    <submittedName>
        <fullName evidence="3">Stage II sporulation protein P</fullName>
    </submittedName>
</protein>
<evidence type="ECO:0000313" key="3">
    <source>
        <dbReference type="EMBL" id="MBL4936921.1"/>
    </source>
</evidence>
<evidence type="ECO:0000256" key="2">
    <source>
        <dbReference type="SAM" id="SignalP"/>
    </source>
</evidence>
<comment type="caution">
    <text evidence="3">The sequence shown here is derived from an EMBL/GenBank/DDBJ whole genome shotgun (WGS) entry which is preliminary data.</text>
</comment>
<name>A0ABS1TE85_9CLOT</name>
<dbReference type="Pfam" id="PF07454">
    <property type="entry name" value="SpoIIP"/>
    <property type="match status" value="1"/>
</dbReference>
<reference evidence="3 4" key="1">
    <citation type="submission" date="2021-01" db="EMBL/GenBank/DDBJ databases">
        <title>Genome public.</title>
        <authorList>
            <person name="Liu C."/>
            <person name="Sun Q."/>
        </authorList>
    </citation>
    <scope>NUCLEOTIDE SEQUENCE [LARGE SCALE GENOMIC DNA]</scope>
    <source>
        <strain evidence="3 4">YIM B02515</strain>
    </source>
</reference>
<keyword evidence="2" id="KW-0732">Signal</keyword>
<feature type="signal peptide" evidence="2">
    <location>
        <begin position="1"/>
        <end position="31"/>
    </location>
</feature>
<feature type="region of interest" description="Disordered" evidence="1">
    <location>
        <begin position="126"/>
        <end position="147"/>
    </location>
</feature>
<evidence type="ECO:0000313" key="4">
    <source>
        <dbReference type="Proteomes" id="UP000632377"/>
    </source>
</evidence>
<dbReference type="NCBIfam" id="TIGR02867">
    <property type="entry name" value="spore_II_P"/>
    <property type="match status" value="1"/>
</dbReference>
<dbReference type="RefSeq" id="WP_202749678.1">
    <property type="nucleotide sequence ID" value="NZ_JAESWC010000009.1"/>
</dbReference>
<accession>A0ABS1TE85</accession>
<gene>
    <name evidence="3" type="ORF">JK636_14300</name>
</gene>
<dbReference type="EMBL" id="JAESWC010000009">
    <property type="protein sequence ID" value="MBL4936921.1"/>
    <property type="molecule type" value="Genomic_DNA"/>
</dbReference>
<feature type="chain" id="PRO_5047525727" evidence="2">
    <location>
        <begin position="32"/>
        <end position="372"/>
    </location>
</feature>
<evidence type="ECO:0000256" key="1">
    <source>
        <dbReference type="SAM" id="MobiDB-lite"/>
    </source>
</evidence>